<sequence>MLRIGRISPYGPRPRRSARLVMVWVALFAFIVLVTYWINARERAATTVMSSEPLAENILMHDNMARDDALRNKIRPPTARGPSKAPRF</sequence>
<keyword evidence="3" id="KW-1185">Reference proteome</keyword>
<dbReference type="RefSeq" id="XP_066697835.1">
    <property type="nucleotide sequence ID" value="XM_066845437.1"/>
</dbReference>
<name>A0ABR1Q7D7_9PEZI</name>
<keyword evidence="1" id="KW-0812">Transmembrane</keyword>
<dbReference type="GeneID" id="92078499"/>
<evidence type="ECO:0000313" key="2">
    <source>
        <dbReference type="EMBL" id="KAK7948329.1"/>
    </source>
</evidence>
<keyword evidence="1" id="KW-0472">Membrane</keyword>
<dbReference type="Proteomes" id="UP001391051">
    <property type="component" value="Unassembled WGS sequence"/>
</dbReference>
<comment type="caution">
    <text evidence="2">The sequence shown here is derived from an EMBL/GenBank/DDBJ whole genome shotgun (WGS) entry which is preliminary data.</text>
</comment>
<dbReference type="EMBL" id="JAQQWE010000006">
    <property type="protein sequence ID" value="KAK7948329.1"/>
    <property type="molecule type" value="Genomic_DNA"/>
</dbReference>
<evidence type="ECO:0000256" key="1">
    <source>
        <dbReference type="SAM" id="Phobius"/>
    </source>
</evidence>
<organism evidence="2 3">
    <name type="scientific">Apiospora aurea</name>
    <dbReference type="NCBI Taxonomy" id="335848"/>
    <lineage>
        <taxon>Eukaryota</taxon>
        <taxon>Fungi</taxon>
        <taxon>Dikarya</taxon>
        <taxon>Ascomycota</taxon>
        <taxon>Pezizomycotina</taxon>
        <taxon>Sordariomycetes</taxon>
        <taxon>Xylariomycetidae</taxon>
        <taxon>Amphisphaeriales</taxon>
        <taxon>Apiosporaceae</taxon>
        <taxon>Apiospora</taxon>
    </lineage>
</organism>
<reference evidence="2 3" key="1">
    <citation type="submission" date="2023-01" db="EMBL/GenBank/DDBJ databases">
        <title>Analysis of 21 Apiospora genomes using comparative genomics revels a genus with tremendous synthesis potential of carbohydrate active enzymes and secondary metabolites.</title>
        <authorList>
            <person name="Sorensen T."/>
        </authorList>
    </citation>
    <scope>NUCLEOTIDE SEQUENCE [LARGE SCALE GENOMIC DNA]</scope>
    <source>
        <strain evidence="2 3">CBS 24483</strain>
    </source>
</reference>
<evidence type="ECO:0000313" key="3">
    <source>
        <dbReference type="Proteomes" id="UP001391051"/>
    </source>
</evidence>
<protein>
    <submittedName>
        <fullName evidence="2">Uncharacterized protein</fullName>
    </submittedName>
</protein>
<feature type="transmembrane region" description="Helical" evidence="1">
    <location>
        <begin position="20"/>
        <end position="38"/>
    </location>
</feature>
<keyword evidence="1" id="KW-1133">Transmembrane helix</keyword>
<gene>
    <name evidence="2" type="ORF">PG986_009215</name>
</gene>
<accession>A0ABR1Q7D7</accession>
<proteinExistence type="predicted"/>